<dbReference type="AlphaFoldDB" id="A0A2M9Y7T7"/>
<feature type="transmembrane region" description="Helical" evidence="8">
    <location>
        <begin position="192"/>
        <end position="211"/>
    </location>
</feature>
<keyword evidence="6 8" id="KW-1133">Transmembrane helix</keyword>
<dbReference type="Proteomes" id="UP000231926">
    <property type="component" value="Unassembled WGS sequence"/>
</dbReference>
<sequence>MNFSKWIELYPELVNAFGQTFLMLGISLSSALVFGIPLGFLIYLTDKKLFIPNRFFHAILGILANLIRSIPFVILLVALIPLTQSLVGTTIGPLAASVPLSVAAIPFLARLVETSLREIPEGVLEAAVSTGAKLSLIIREVLIPEALPGIYSAITVTTISLLGYSAMAGIVGGGGIGDLAIRFGYYRYEDDIMFATVFVLIALVQTFQWIGDKTRKKSDKRISH</sequence>
<evidence type="ECO:0000313" key="11">
    <source>
        <dbReference type="Proteomes" id="UP000231926"/>
    </source>
</evidence>
<dbReference type="GO" id="GO:0005886">
    <property type="term" value="C:plasma membrane"/>
    <property type="evidence" value="ECO:0007669"/>
    <property type="project" value="UniProtKB-SubCell"/>
</dbReference>
<dbReference type="Gene3D" id="1.10.3720.10">
    <property type="entry name" value="MetI-like"/>
    <property type="match status" value="1"/>
</dbReference>
<evidence type="ECO:0000259" key="9">
    <source>
        <dbReference type="PROSITE" id="PS50928"/>
    </source>
</evidence>
<dbReference type="CDD" id="cd06261">
    <property type="entry name" value="TM_PBP2"/>
    <property type="match status" value="1"/>
</dbReference>
<comment type="caution">
    <text evidence="10">The sequence shown here is derived from an EMBL/GenBank/DDBJ whole genome shotgun (WGS) entry which is preliminary data.</text>
</comment>
<dbReference type="GO" id="GO:0048473">
    <property type="term" value="P:D-methionine transmembrane transport"/>
    <property type="evidence" value="ECO:0007669"/>
    <property type="project" value="TreeGrafter"/>
</dbReference>
<dbReference type="EMBL" id="NPDR01000015">
    <property type="protein sequence ID" value="PJZ47562.1"/>
    <property type="molecule type" value="Genomic_DNA"/>
</dbReference>
<evidence type="ECO:0000313" key="10">
    <source>
        <dbReference type="EMBL" id="PJZ47562.1"/>
    </source>
</evidence>
<evidence type="ECO:0000256" key="7">
    <source>
        <dbReference type="ARBA" id="ARBA00023136"/>
    </source>
</evidence>
<keyword evidence="7 8" id="KW-0472">Membrane</keyword>
<dbReference type="PANTHER" id="PTHR30450:SF1">
    <property type="entry name" value="D-METHIONINE TRANSPORT SYSTEM PERMEASE PROTEIN METI-RELATED"/>
    <property type="match status" value="1"/>
</dbReference>
<protein>
    <submittedName>
        <fullName evidence="10">Methionine ABC transporter permease</fullName>
    </submittedName>
</protein>
<feature type="transmembrane region" description="Helical" evidence="8">
    <location>
        <begin position="149"/>
        <end position="172"/>
    </location>
</feature>
<dbReference type="PANTHER" id="PTHR30450">
    <property type="entry name" value="ABC TRANSPORTER PERMEASE"/>
    <property type="match status" value="1"/>
</dbReference>
<keyword evidence="11" id="KW-1185">Reference proteome</keyword>
<evidence type="ECO:0000256" key="1">
    <source>
        <dbReference type="ARBA" id="ARBA00004651"/>
    </source>
</evidence>
<evidence type="ECO:0000256" key="4">
    <source>
        <dbReference type="ARBA" id="ARBA00022475"/>
    </source>
</evidence>
<organism evidence="10 11">
    <name type="scientific">Leptospira saintgironsiae</name>
    <dbReference type="NCBI Taxonomy" id="2023183"/>
    <lineage>
        <taxon>Bacteria</taxon>
        <taxon>Pseudomonadati</taxon>
        <taxon>Spirochaetota</taxon>
        <taxon>Spirochaetia</taxon>
        <taxon>Leptospirales</taxon>
        <taxon>Leptospiraceae</taxon>
        <taxon>Leptospira</taxon>
    </lineage>
</organism>
<dbReference type="FunFam" id="1.10.3720.10:FF:000002">
    <property type="entry name" value="D-methionine ABC transporter permease MetI"/>
    <property type="match status" value="1"/>
</dbReference>
<feature type="domain" description="ABC transmembrane type-1" evidence="9">
    <location>
        <begin position="17"/>
        <end position="211"/>
    </location>
</feature>
<dbReference type="OrthoDB" id="9793490at2"/>
<name>A0A2M9Y7T7_9LEPT</name>
<feature type="transmembrane region" description="Helical" evidence="8">
    <location>
        <begin position="55"/>
        <end position="80"/>
    </location>
</feature>
<dbReference type="InterPro" id="IPR035906">
    <property type="entry name" value="MetI-like_sf"/>
</dbReference>
<accession>A0A2M9Y7T7</accession>
<feature type="transmembrane region" description="Helical" evidence="8">
    <location>
        <begin position="20"/>
        <end position="43"/>
    </location>
</feature>
<dbReference type="RefSeq" id="WP_100711787.1">
    <property type="nucleotide sequence ID" value="NZ_NPDR01000015.1"/>
</dbReference>
<evidence type="ECO:0000256" key="2">
    <source>
        <dbReference type="ARBA" id="ARBA00007069"/>
    </source>
</evidence>
<keyword evidence="5 8" id="KW-0812">Transmembrane</keyword>
<keyword evidence="4" id="KW-1003">Cell membrane</keyword>
<comment type="similarity">
    <text evidence="2">Belongs to the binding-protein-dependent transport system permease family. CysTW subfamily.</text>
</comment>
<evidence type="ECO:0000256" key="8">
    <source>
        <dbReference type="RuleBase" id="RU363032"/>
    </source>
</evidence>
<keyword evidence="3 8" id="KW-0813">Transport</keyword>
<dbReference type="PROSITE" id="PS50928">
    <property type="entry name" value="ABC_TM1"/>
    <property type="match status" value="1"/>
</dbReference>
<evidence type="ECO:0000256" key="6">
    <source>
        <dbReference type="ARBA" id="ARBA00022989"/>
    </source>
</evidence>
<dbReference type="InterPro" id="IPR000515">
    <property type="entry name" value="MetI-like"/>
</dbReference>
<dbReference type="SUPFAM" id="SSF161098">
    <property type="entry name" value="MetI-like"/>
    <property type="match status" value="1"/>
</dbReference>
<evidence type="ECO:0000256" key="3">
    <source>
        <dbReference type="ARBA" id="ARBA00022448"/>
    </source>
</evidence>
<dbReference type="Pfam" id="PF00528">
    <property type="entry name" value="BPD_transp_1"/>
    <property type="match status" value="1"/>
</dbReference>
<dbReference type="InterPro" id="IPR051322">
    <property type="entry name" value="AA_ABC_Transporter_Permease"/>
</dbReference>
<proteinExistence type="inferred from homology"/>
<reference evidence="10 11" key="1">
    <citation type="submission" date="2017-07" db="EMBL/GenBank/DDBJ databases">
        <title>Leptospira spp. isolated from tropical soils.</title>
        <authorList>
            <person name="Thibeaux R."/>
            <person name="Iraola G."/>
            <person name="Ferres I."/>
            <person name="Bierque E."/>
            <person name="Girault D."/>
            <person name="Soupe-Gilbert M.-E."/>
            <person name="Picardeau M."/>
            <person name="Goarant C."/>
        </authorList>
    </citation>
    <scope>NUCLEOTIDE SEQUENCE [LARGE SCALE GENOMIC DNA]</scope>
    <source>
        <strain evidence="10 11">FH4-C-A2</strain>
    </source>
</reference>
<gene>
    <name evidence="10" type="ORF">CH362_18430</name>
</gene>
<feature type="transmembrane region" description="Helical" evidence="8">
    <location>
        <begin position="86"/>
        <end position="109"/>
    </location>
</feature>
<evidence type="ECO:0000256" key="5">
    <source>
        <dbReference type="ARBA" id="ARBA00022692"/>
    </source>
</evidence>
<comment type="subcellular location">
    <subcellularLocation>
        <location evidence="1 8">Cell membrane</location>
        <topology evidence="1 8">Multi-pass membrane protein</topology>
    </subcellularLocation>
</comment>